<dbReference type="GO" id="GO:0019853">
    <property type="term" value="P:L-ascorbic acid biosynthetic process"/>
    <property type="evidence" value="ECO:0007669"/>
    <property type="project" value="TreeGrafter"/>
</dbReference>
<feature type="active site" description="Proton donor/acceptor" evidence="2">
    <location>
        <position position="199"/>
    </location>
</feature>
<feature type="binding site" evidence="3">
    <location>
        <position position="199"/>
    </location>
    <ligand>
        <name>a divalent metal cation</name>
        <dbReference type="ChEBI" id="CHEBI:60240"/>
    </ligand>
</feature>
<comment type="similarity">
    <text evidence="1">Belongs to the SMP-30/CGR1 family.</text>
</comment>
<name>A0A853FXL4_9BURK</name>
<dbReference type="SUPFAM" id="SSF63829">
    <property type="entry name" value="Calcium-dependent phosphotriesterase"/>
    <property type="match status" value="1"/>
</dbReference>
<dbReference type="Gene3D" id="2.120.10.30">
    <property type="entry name" value="TolB, C-terminal domain"/>
    <property type="match status" value="1"/>
</dbReference>
<dbReference type="PRINTS" id="PR01790">
    <property type="entry name" value="SMP30FAMILY"/>
</dbReference>
<organism evidence="5 6">
    <name type="scientific">Parapusillimonas granuli</name>
    <dbReference type="NCBI Taxonomy" id="380911"/>
    <lineage>
        <taxon>Bacteria</taxon>
        <taxon>Pseudomonadati</taxon>
        <taxon>Pseudomonadota</taxon>
        <taxon>Betaproteobacteria</taxon>
        <taxon>Burkholderiales</taxon>
        <taxon>Alcaligenaceae</taxon>
        <taxon>Parapusillimonas</taxon>
    </lineage>
</organism>
<keyword evidence="3" id="KW-0479">Metal-binding</keyword>
<evidence type="ECO:0000259" key="4">
    <source>
        <dbReference type="Pfam" id="PF08450"/>
    </source>
</evidence>
<dbReference type="PANTHER" id="PTHR10907">
    <property type="entry name" value="REGUCALCIN"/>
    <property type="match status" value="1"/>
</dbReference>
<feature type="binding site" evidence="3">
    <location>
        <position position="102"/>
    </location>
    <ligand>
        <name>substrate</name>
    </ligand>
</feature>
<accession>A0A853FXL4</accession>
<proteinExistence type="inferred from homology"/>
<evidence type="ECO:0000256" key="1">
    <source>
        <dbReference type="ARBA" id="ARBA00008853"/>
    </source>
</evidence>
<dbReference type="PANTHER" id="PTHR10907:SF47">
    <property type="entry name" value="REGUCALCIN"/>
    <property type="match status" value="1"/>
</dbReference>
<feature type="binding site" evidence="3">
    <location>
        <position position="19"/>
    </location>
    <ligand>
        <name>a divalent metal cation</name>
        <dbReference type="ChEBI" id="CHEBI:60240"/>
    </ligand>
</feature>
<dbReference type="InterPro" id="IPR005511">
    <property type="entry name" value="SMP-30"/>
</dbReference>
<dbReference type="GO" id="GO:0004341">
    <property type="term" value="F:gluconolactonase activity"/>
    <property type="evidence" value="ECO:0007669"/>
    <property type="project" value="TreeGrafter"/>
</dbReference>
<dbReference type="RefSeq" id="WP_180154163.1">
    <property type="nucleotide sequence ID" value="NZ_JACCEM010000003.1"/>
</dbReference>
<evidence type="ECO:0000256" key="3">
    <source>
        <dbReference type="PIRSR" id="PIRSR605511-2"/>
    </source>
</evidence>
<dbReference type="InterPro" id="IPR011042">
    <property type="entry name" value="6-blade_b-propeller_TolB-like"/>
</dbReference>
<gene>
    <name evidence="5" type="ORF">H0A72_05990</name>
</gene>
<dbReference type="Proteomes" id="UP000559809">
    <property type="component" value="Unassembled WGS sequence"/>
</dbReference>
<dbReference type="Pfam" id="PF08450">
    <property type="entry name" value="SGL"/>
    <property type="match status" value="1"/>
</dbReference>
<evidence type="ECO:0000256" key="2">
    <source>
        <dbReference type="PIRSR" id="PIRSR605511-1"/>
    </source>
</evidence>
<keyword evidence="3" id="KW-0862">Zinc</keyword>
<dbReference type="AlphaFoldDB" id="A0A853FXL4"/>
<comment type="caution">
    <text evidence="5">The sequence shown here is derived from an EMBL/GenBank/DDBJ whole genome shotgun (WGS) entry which is preliminary data.</text>
</comment>
<feature type="binding site" evidence="3">
    <location>
        <position position="100"/>
    </location>
    <ligand>
        <name>substrate</name>
    </ligand>
</feature>
<feature type="binding site" evidence="3">
    <location>
        <position position="148"/>
    </location>
    <ligand>
        <name>a divalent metal cation</name>
        <dbReference type="ChEBI" id="CHEBI:60240"/>
    </ligand>
</feature>
<keyword evidence="6" id="KW-1185">Reference proteome</keyword>
<protein>
    <submittedName>
        <fullName evidence="5">SMP-30/gluconolactonase/LRE family protein</fullName>
    </submittedName>
</protein>
<dbReference type="EMBL" id="JACCEM010000003">
    <property type="protein sequence ID" value="NYT48857.1"/>
    <property type="molecule type" value="Genomic_DNA"/>
</dbReference>
<evidence type="ECO:0000313" key="5">
    <source>
        <dbReference type="EMBL" id="NYT48857.1"/>
    </source>
</evidence>
<evidence type="ECO:0000313" key="6">
    <source>
        <dbReference type="Proteomes" id="UP000559809"/>
    </source>
</evidence>
<feature type="domain" description="SMP-30/Gluconolactonase/LRE-like region" evidence="4">
    <location>
        <begin position="17"/>
        <end position="257"/>
    </location>
</feature>
<comment type="cofactor">
    <cofactor evidence="3">
        <name>Zn(2+)</name>
        <dbReference type="ChEBI" id="CHEBI:29105"/>
    </cofactor>
    <text evidence="3">Binds 1 divalent metal cation per subunit.</text>
</comment>
<reference evidence="5 6" key="1">
    <citation type="submission" date="2020-07" db="EMBL/GenBank/DDBJ databases">
        <title>Taxonomic revisions and descriptions of new bacterial species based on genomic comparisons in the high-G+C-content subgroup of the family Alcaligenaceae.</title>
        <authorList>
            <person name="Szabo A."/>
            <person name="Felfoldi T."/>
        </authorList>
    </citation>
    <scope>NUCLEOTIDE SEQUENCE [LARGE SCALE GENOMIC DNA]</scope>
    <source>
        <strain evidence="5 6">LMG 24012</strain>
    </source>
</reference>
<dbReference type="InterPro" id="IPR013658">
    <property type="entry name" value="SGL"/>
</dbReference>
<sequence>MKLDSKLTWRSDAVCMLGESPVWDPHSGTLHWIDVVDPAIYAYANHALRRYAMPKPVASIYLAQPGRLLAALRSGFVWLDLSDACVAPLAGAWPMSPDERFNDGRCDRHGAVWISTMDRRCVSRIGAILRIASATDARAFPSHAILGNGICFSPDDRFLYFSDTHARTIHRYEKAGLMDGQAADGRLFVQAAGGSGKPDGSAMDSDGCLWSASVGGGRIERYSPEGWLVGVLDLPVSHPTHCAFGDSDLRTLFVTTMGDPRIAPALAGQPLAGRVLAFQVQAQGMPEQRLAATWR</sequence>
<dbReference type="GO" id="GO:0005509">
    <property type="term" value="F:calcium ion binding"/>
    <property type="evidence" value="ECO:0007669"/>
    <property type="project" value="TreeGrafter"/>
</dbReference>